<comment type="caution">
    <text evidence="2">The sequence shown here is derived from an EMBL/GenBank/DDBJ whole genome shotgun (WGS) entry which is preliminary data.</text>
</comment>
<dbReference type="InterPro" id="IPR029479">
    <property type="entry name" value="Nitroreductase"/>
</dbReference>
<dbReference type="EMBL" id="JAGFWR010000001">
    <property type="protein sequence ID" value="MBO4159730.1"/>
    <property type="molecule type" value="Genomic_DNA"/>
</dbReference>
<organism evidence="2 3">
    <name type="scientific">Micromonospora antibiotica</name>
    <dbReference type="NCBI Taxonomy" id="2807623"/>
    <lineage>
        <taxon>Bacteria</taxon>
        <taxon>Bacillati</taxon>
        <taxon>Actinomycetota</taxon>
        <taxon>Actinomycetes</taxon>
        <taxon>Micromonosporales</taxon>
        <taxon>Micromonosporaceae</taxon>
        <taxon>Micromonospora</taxon>
    </lineage>
</organism>
<dbReference type="Pfam" id="PF00881">
    <property type="entry name" value="Nitroreductase"/>
    <property type="match status" value="1"/>
</dbReference>
<feature type="domain" description="Nitroreductase" evidence="1">
    <location>
        <begin position="302"/>
        <end position="468"/>
    </location>
</feature>
<proteinExistence type="predicted"/>
<protein>
    <submittedName>
        <fullName evidence="2">Nitroreductase family protein</fullName>
    </submittedName>
</protein>
<keyword evidence="3" id="KW-1185">Reference proteome</keyword>
<name>A0ABS3V297_9ACTN</name>
<gene>
    <name evidence="2" type="ORF">JQN83_02760</name>
</gene>
<dbReference type="Gene3D" id="3.40.109.10">
    <property type="entry name" value="NADH Oxidase"/>
    <property type="match status" value="2"/>
</dbReference>
<dbReference type="Proteomes" id="UP000671399">
    <property type="component" value="Unassembled WGS sequence"/>
</dbReference>
<dbReference type="InterPro" id="IPR000415">
    <property type="entry name" value="Nitroreductase-like"/>
</dbReference>
<evidence type="ECO:0000313" key="2">
    <source>
        <dbReference type="EMBL" id="MBO4159730.1"/>
    </source>
</evidence>
<dbReference type="SUPFAM" id="SSF55469">
    <property type="entry name" value="FMN-dependent nitroreductase-like"/>
    <property type="match status" value="1"/>
</dbReference>
<evidence type="ECO:0000259" key="1">
    <source>
        <dbReference type="Pfam" id="PF00881"/>
    </source>
</evidence>
<evidence type="ECO:0000313" key="3">
    <source>
        <dbReference type="Proteomes" id="UP000671399"/>
    </source>
</evidence>
<sequence>MDRSSVAYHNSWNTREDVSGGLADGLDGDRGIPASLARHSTEAEPDVVAFWHRMALAAPAADAPRPGRIPVPAELHPVLQLLEVACRGSRHGGISVPSAGALYPYEHAVVAEHAGELAVFAVDAARRSVHLQCRIGPAEWPGGLPLPGPGRTLLLTNVRPWLSMRKYGDRGYLYAHLDAAHLSTHLLCLAQSRFERTRGLTAREVRPLDQVLGLPGRCRFVHSALWLDSPTAPSSAPRESWACVDQHRAPLRQTLPEHPEQQCWQRLPARPQPGTPVADSGTGSFTAARVAAAGPLAVAAPRRRSAKDFTGETVPVGDVRRALRATGTRLPWDLPVTGTFGITVLARRVAGLAAGAYRVYDGTLAPEPVAEHVVDGDELVRICMGQEHLRHAAAAVVFHAPRDAIFQLGIDGVDAALFRAGVLAHLLCLGAADAGLAITTIGGFDAAGWHRLSALPQRDEALYVALVGQAGVVAVKLDRLQRAYAHDEA</sequence>
<dbReference type="RefSeq" id="WP_208565402.1">
    <property type="nucleotide sequence ID" value="NZ_JAGFWR010000001.1"/>
</dbReference>
<reference evidence="2 3" key="1">
    <citation type="submission" date="2021-03" db="EMBL/GenBank/DDBJ databases">
        <authorList>
            <person name="Lee D.-H."/>
        </authorList>
    </citation>
    <scope>NUCLEOTIDE SEQUENCE [LARGE SCALE GENOMIC DNA]</scope>
    <source>
        <strain evidence="2 3">MMS20-R2-23</strain>
    </source>
</reference>
<accession>A0ABS3V297</accession>